<dbReference type="PANTHER" id="PTHR12137:SF54">
    <property type="entry name" value="CARBOHYDRATE SULFOTRANSFERASE"/>
    <property type="match status" value="1"/>
</dbReference>
<evidence type="ECO:0000256" key="3">
    <source>
        <dbReference type="ARBA" id="ARBA00022679"/>
    </source>
</evidence>
<name>A0A8B7ZC25_ACAPL</name>
<dbReference type="EC" id="2.8.2.-" evidence="9"/>
<dbReference type="PANTHER" id="PTHR12137">
    <property type="entry name" value="CARBOHYDRATE SULFOTRANSFERASE"/>
    <property type="match status" value="1"/>
</dbReference>
<keyword evidence="6 9" id="KW-0333">Golgi apparatus</keyword>
<dbReference type="RefSeq" id="XP_022103204.1">
    <property type="nucleotide sequence ID" value="XM_022247512.1"/>
</dbReference>
<dbReference type="GO" id="GO:0008146">
    <property type="term" value="F:sulfotransferase activity"/>
    <property type="evidence" value="ECO:0007669"/>
    <property type="project" value="InterPro"/>
</dbReference>
<dbReference type="InterPro" id="IPR005331">
    <property type="entry name" value="Sulfotransferase"/>
</dbReference>
<evidence type="ECO:0000256" key="9">
    <source>
        <dbReference type="RuleBase" id="RU364020"/>
    </source>
</evidence>
<evidence type="ECO:0000256" key="4">
    <source>
        <dbReference type="ARBA" id="ARBA00022692"/>
    </source>
</evidence>
<keyword evidence="3 9" id="KW-0808">Transferase</keyword>
<dbReference type="GeneID" id="110985972"/>
<keyword evidence="5 9" id="KW-1133">Transmembrane helix</keyword>
<dbReference type="GO" id="GO:0016051">
    <property type="term" value="P:carbohydrate biosynthetic process"/>
    <property type="evidence" value="ECO:0007669"/>
    <property type="project" value="InterPro"/>
</dbReference>
<keyword evidence="9" id="KW-0735">Signal-anchor</keyword>
<dbReference type="OMA" id="CNATCRW"/>
<reference evidence="11 12" key="1">
    <citation type="submission" date="2025-04" db="UniProtKB">
        <authorList>
            <consortium name="RefSeq"/>
        </authorList>
    </citation>
    <scope>IDENTIFICATION</scope>
</reference>
<evidence type="ECO:0000313" key="10">
    <source>
        <dbReference type="Proteomes" id="UP000694845"/>
    </source>
</evidence>
<evidence type="ECO:0000313" key="11">
    <source>
        <dbReference type="RefSeq" id="XP_022103204.1"/>
    </source>
</evidence>
<evidence type="ECO:0000256" key="7">
    <source>
        <dbReference type="ARBA" id="ARBA00023136"/>
    </source>
</evidence>
<evidence type="ECO:0000256" key="5">
    <source>
        <dbReference type="ARBA" id="ARBA00022989"/>
    </source>
</evidence>
<feature type="transmembrane region" description="Helical" evidence="9">
    <location>
        <begin position="20"/>
        <end position="40"/>
    </location>
</feature>
<dbReference type="Proteomes" id="UP000694845">
    <property type="component" value="Unplaced"/>
</dbReference>
<dbReference type="AlphaFoldDB" id="A0A8B7ZC25"/>
<gene>
    <name evidence="11 12" type="primary">LOC110985972</name>
</gene>
<keyword evidence="9" id="KW-0119">Carbohydrate metabolism</keyword>
<evidence type="ECO:0000256" key="6">
    <source>
        <dbReference type="ARBA" id="ARBA00023034"/>
    </source>
</evidence>
<dbReference type="KEGG" id="aplc:110985972"/>
<protein>
    <recommendedName>
        <fullName evidence="9">Carbohydrate sulfotransferase</fullName>
        <ecNumber evidence="9">2.8.2.-</ecNumber>
    </recommendedName>
</protein>
<dbReference type="OrthoDB" id="2019940at2759"/>
<keyword evidence="10" id="KW-1185">Reference proteome</keyword>
<dbReference type="Pfam" id="PF03567">
    <property type="entry name" value="Sulfotransfer_2"/>
    <property type="match status" value="1"/>
</dbReference>
<dbReference type="RefSeq" id="XP_022103213.1">
    <property type="nucleotide sequence ID" value="XM_022247521.1"/>
</dbReference>
<keyword evidence="4 9" id="KW-0812">Transmembrane</keyword>
<evidence type="ECO:0000256" key="2">
    <source>
        <dbReference type="ARBA" id="ARBA00006339"/>
    </source>
</evidence>
<comment type="similarity">
    <text evidence="2 9">Belongs to the sulfotransferase 2 family.</text>
</comment>
<evidence type="ECO:0000313" key="12">
    <source>
        <dbReference type="RefSeq" id="XP_022103213.1"/>
    </source>
</evidence>
<organism evidence="10 12">
    <name type="scientific">Acanthaster planci</name>
    <name type="common">Crown-of-thorns starfish</name>
    <dbReference type="NCBI Taxonomy" id="133434"/>
    <lineage>
        <taxon>Eukaryota</taxon>
        <taxon>Metazoa</taxon>
        <taxon>Echinodermata</taxon>
        <taxon>Eleutherozoa</taxon>
        <taxon>Asterozoa</taxon>
        <taxon>Asteroidea</taxon>
        <taxon>Valvatacea</taxon>
        <taxon>Valvatida</taxon>
        <taxon>Acanthasteridae</taxon>
        <taxon>Acanthaster</taxon>
    </lineage>
</organism>
<evidence type="ECO:0000256" key="8">
    <source>
        <dbReference type="ARBA" id="ARBA00023180"/>
    </source>
</evidence>
<sequence>MTSLSEFVPRVQWKTCCLYSPRLPCLLLLFGLALIGGLVMHMNGPMAMHLNRIANTTHRLISSRLHEHAMVSQPPCNATCRWLREQQRRKKRVSTVCNSYRNSSDARANDLSYTLTPQLLRTMNHFLVSDSHRLIYCYIPKVGCTNWKRVLLVLGGAIGGTNQSTQSETHVIAQKHIRTLAGYSLQAAKERLDNYTTFMFARHPFERILSGYRDKFLMDYPASTSFRRKYGPLISTYDDPRHRHPSRRSDGTLNVSFAQFARYLGDPANSFRGDDPTEHWNQMYRICHPCAVSYDIVGNFSTLHEDADFLLNLKGLDTKVSYPKSTNPTNSSDEQYLARYFANLLPGDIKALLDRYLIDFELFGYTLPSVVPAKNSPQ</sequence>
<dbReference type="InterPro" id="IPR018011">
    <property type="entry name" value="Carb_sulfotrans_8-10"/>
</dbReference>
<comment type="subcellular location">
    <subcellularLocation>
        <location evidence="1 9">Golgi apparatus membrane</location>
        <topology evidence="1 9">Single-pass type II membrane protein</topology>
    </subcellularLocation>
</comment>
<proteinExistence type="inferred from homology"/>
<dbReference type="GO" id="GO:0000139">
    <property type="term" value="C:Golgi membrane"/>
    <property type="evidence" value="ECO:0007669"/>
    <property type="project" value="UniProtKB-SubCell"/>
</dbReference>
<keyword evidence="8 9" id="KW-0325">Glycoprotein</keyword>
<accession>A0A8B7ZC25</accession>
<keyword evidence="7 9" id="KW-0472">Membrane</keyword>
<evidence type="ECO:0000256" key="1">
    <source>
        <dbReference type="ARBA" id="ARBA00004323"/>
    </source>
</evidence>